<keyword evidence="2" id="KW-0238">DNA-binding</keyword>
<dbReference type="InterPro" id="IPR018490">
    <property type="entry name" value="cNMP-bd_dom_sf"/>
</dbReference>
<dbReference type="PROSITE" id="PS50042">
    <property type="entry name" value="CNMP_BINDING_3"/>
    <property type="match status" value="1"/>
</dbReference>
<name>A0ABW4KDF3_9BACI</name>
<dbReference type="InterPro" id="IPR036388">
    <property type="entry name" value="WH-like_DNA-bd_sf"/>
</dbReference>
<gene>
    <name evidence="7" type="ORF">ACFSCZ_05685</name>
</gene>
<keyword evidence="8" id="KW-1185">Reference proteome</keyword>
<keyword evidence="3" id="KW-0010">Activator</keyword>
<keyword evidence="4" id="KW-0804">Transcription</keyword>
<dbReference type="InterPro" id="IPR000595">
    <property type="entry name" value="cNMP-bd_dom"/>
</dbReference>
<dbReference type="PANTHER" id="PTHR24567:SF26">
    <property type="entry name" value="REGULATORY PROTEIN YEIL"/>
    <property type="match status" value="1"/>
</dbReference>
<evidence type="ECO:0000313" key="8">
    <source>
        <dbReference type="Proteomes" id="UP001597301"/>
    </source>
</evidence>
<organism evidence="7 8">
    <name type="scientific">Siminovitchia sediminis</name>
    <dbReference type="NCBI Taxonomy" id="1274353"/>
    <lineage>
        <taxon>Bacteria</taxon>
        <taxon>Bacillati</taxon>
        <taxon>Bacillota</taxon>
        <taxon>Bacilli</taxon>
        <taxon>Bacillales</taxon>
        <taxon>Bacillaceae</taxon>
        <taxon>Siminovitchia</taxon>
    </lineage>
</organism>
<evidence type="ECO:0000256" key="2">
    <source>
        <dbReference type="ARBA" id="ARBA00023125"/>
    </source>
</evidence>
<dbReference type="Pfam" id="PF13545">
    <property type="entry name" value="HTH_Crp_2"/>
    <property type="match status" value="1"/>
</dbReference>
<accession>A0ABW4KDF3</accession>
<dbReference type="PROSITE" id="PS51063">
    <property type="entry name" value="HTH_CRP_2"/>
    <property type="match status" value="1"/>
</dbReference>
<evidence type="ECO:0000259" key="5">
    <source>
        <dbReference type="PROSITE" id="PS50042"/>
    </source>
</evidence>
<dbReference type="InterPro" id="IPR012318">
    <property type="entry name" value="HTH_CRP"/>
</dbReference>
<dbReference type="EMBL" id="JBHUEO010000011">
    <property type="protein sequence ID" value="MFD1706247.1"/>
    <property type="molecule type" value="Genomic_DNA"/>
</dbReference>
<evidence type="ECO:0000256" key="4">
    <source>
        <dbReference type="ARBA" id="ARBA00023163"/>
    </source>
</evidence>
<evidence type="ECO:0000256" key="3">
    <source>
        <dbReference type="ARBA" id="ARBA00023159"/>
    </source>
</evidence>
<comment type="caution">
    <text evidence="7">The sequence shown here is derived from an EMBL/GenBank/DDBJ whole genome shotgun (WGS) entry which is preliminary data.</text>
</comment>
<dbReference type="Gene3D" id="1.10.10.10">
    <property type="entry name" value="Winged helix-like DNA-binding domain superfamily/Winged helix DNA-binding domain"/>
    <property type="match status" value="1"/>
</dbReference>
<dbReference type="SUPFAM" id="SSF46785">
    <property type="entry name" value="Winged helix' DNA-binding domain"/>
    <property type="match status" value="1"/>
</dbReference>
<protein>
    <submittedName>
        <fullName evidence="7">Crp/Fnr family transcriptional regulator</fullName>
    </submittedName>
</protein>
<dbReference type="Proteomes" id="UP001597301">
    <property type="component" value="Unassembled WGS sequence"/>
</dbReference>
<feature type="domain" description="Cyclic nucleotide-binding" evidence="5">
    <location>
        <begin position="21"/>
        <end position="116"/>
    </location>
</feature>
<dbReference type="CDD" id="cd00038">
    <property type="entry name" value="CAP_ED"/>
    <property type="match status" value="1"/>
</dbReference>
<feature type="domain" description="HTH crp-type" evidence="6">
    <location>
        <begin position="129"/>
        <end position="195"/>
    </location>
</feature>
<evidence type="ECO:0000256" key="1">
    <source>
        <dbReference type="ARBA" id="ARBA00023015"/>
    </source>
</evidence>
<dbReference type="InterPro" id="IPR014710">
    <property type="entry name" value="RmlC-like_jellyroll"/>
</dbReference>
<evidence type="ECO:0000313" key="7">
    <source>
        <dbReference type="EMBL" id="MFD1706247.1"/>
    </source>
</evidence>
<dbReference type="RefSeq" id="WP_380772829.1">
    <property type="nucleotide sequence ID" value="NZ_JBHUEO010000011.1"/>
</dbReference>
<proteinExistence type="predicted"/>
<dbReference type="SUPFAM" id="SSF51206">
    <property type="entry name" value="cAMP-binding domain-like"/>
    <property type="match status" value="1"/>
</dbReference>
<dbReference type="SMART" id="SM00100">
    <property type="entry name" value="cNMP"/>
    <property type="match status" value="1"/>
</dbReference>
<sequence length="203" mass="23446">MIRYKWEPFVKYGHKRLRCKGDTIYSQGEKGEGFYYLSEGVICIRLFSEGGKERIIDYMLEGSIFGEQGVSNEPYTVTAIADTDVVIYYFPTESLKEICSRHPEAKEIFISSQISKLRMLTETYAILNKPFEQQMAHFLIQLCKKHNSQSLPISQIALAQYIGTTRITVYKIIQKWTKKNLVLQSKQKIEVIDIPGMKALLDQ</sequence>
<reference evidence="8" key="1">
    <citation type="journal article" date="2019" name="Int. J. Syst. Evol. Microbiol.">
        <title>The Global Catalogue of Microorganisms (GCM) 10K type strain sequencing project: providing services to taxonomists for standard genome sequencing and annotation.</title>
        <authorList>
            <consortium name="The Broad Institute Genomics Platform"/>
            <consortium name="The Broad Institute Genome Sequencing Center for Infectious Disease"/>
            <person name="Wu L."/>
            <person name="Ma J."/>
        </authorList>
    </citation>
    <scope>NUCLEOTIDE SEQUENCE [LARGE SCALE GENOMIC DNA]</scope>
    <source>
        <strain evidence="8">CGMCC 1.12295</strain>
    </source>
</reference>
<dbReference type="SMART" id="SM00419">
    <property type="entry name" value="HTH_CRP"/>
    <property type="match status" value="1"/>
</dbReference>
<dbReference type="InterPro" id="IPR036390">
    <property type="entry name" value="WH_DNA-bd_sf"/>
</dbReference>
<dbReference type="PANTHER" id="PTHR24567">
    <property type="entry name" value="CRP FAMILY TRANSCRIPTIONAL REGULATORY PROTEIN"/>
    <property type="match status" value="1"/>
</dbReference>
<dbReference type="Gene3D" id="2.60.120.10">
    <property type="entry name" value="Jelly Rolls"/>
    <property type="match status" value="1"/>
</dbReference>
<keyword evidence="1" id="KW-0805">Transcription regulation</keyword>
<dbReference type="Pfam" id="PF00027">
    <property type="entry name" value="cNMP_binding"/>
    <property type="match status" value="1"/>
</dbReference>
<evidence type="ECO:0000259" key="6">
    <source>
        <dbReference type="PROSITE" id="PS51063"/>
    </source>
</evidence>
<dbReference type="InterPro" id="IPR050397">
    <property type="entry name" value="Env_Response_Regulators"/>
</dbReference>